<protein>
    <submittedName>
        <fullName evidence="1">Uncharacterized protein</fullName>
    </submittedName>
</protein>
<sequence length="122" mass="12848">MRGRALVGLVLWPLTTVLAFGAGYLGLSAVVTTVRLDGPGRPVDALTAPRTPTVADRAALRVDRLIERHGCWSGEAPADLAGGLPLHAVVTLPGRRPAFVDSGVGFDLWTGVRAGRLHAFCR</sequence>
<name>A0A7G9R9M5_9ACTN</name>
<reference evidence="1 2" key="1">
    <citation type="submission" date="2020-08" db="EMBL/GenBank/DDBJ databases">
        <title>Genome sequence of Nocardioides mesophilus KACC 16243T.</title>
        <authorList>
            <person name="Hyun D.-W."/>
            <person name="Bae J.-W."/>
        </authorList>
    </citation>
    <scope>NUCLEOTIDE SEQUENCE [LARGE SCALE GENOMIC DNA]</scope>
    <source>
        <strain evidence="1 2">KACC 16243</strain>
    </source>
</reference>
<organism evidence="1 2">
    <name type="scientific">Nocardioides mesophilus</name>
    <dbReference type="NCBI Taxonomy" id="433659"/>
    <lineage>
        <taxon>Bacteria</taxon>
        <taxon>Bacillati</taxon>
        <taxon>Actinomycetota</taxon>
        <taxon>Actinomycetes</taxon>
        <taxon>Propionibacteriales</taxon>
        <taxon>Nocardioidaceae</taxon>
        <taxon>Nocardioides</taxon>
    </lineage>
</organism>
<proteinExistence type="predicted"/>
<gene>
    <name evidence="1" type="ORF">H9L09_17710</name>
</gene>
<keyword evidence="2" id="KW-1185">Reference proteome</keyword>
<evidence type="ECO:0000313" key="1">
    <source>
        <dbReference type="EMBL" id="QNN52300.1"/>
    </source>
</evidence>
<dbReference type="AlphaFoldDB" id="A0A7G9R9M5"/>
<dbReference type="KEGG" id="nmes:H9L09_17710"/>
<accession>A0A7G9R9M5</accession>
<dbReference type="Proteomes" id="UP000515947">
    <property type="component" value="Chromosome"/>
</dbReference>
<dbReference type="EMBL" id="CP060713">
    <property type="protein sequence ID" value="QNN52300.1"/>
    <property type="molecule type" value="Genomic_DNA"/>
</dbReference>
<evidence type="ECO:0000313" key="2">
    <source>
        <dbReference type="Proteomes" id="UP000515947"/>
    </source>
</evidence>
<dbReference type="RefSeq" id="WP_187578142.1">
    <property type="nucleotide sequence ID" value="NZ_CP060713.1"/>
</dbReference>